<dbReference type="GO" id="GO:0005524">
    <property type="term" value="F:ATP binding"/>
    <property type="evidence" value="ECO:0007669"/>
    <property type="project" value="UniProtKB-KW"/>
</dbReference>
<dbReference type="InterPro" id="IPR058865">
    <property type="entry name" value="GDPGP1_C"/>
</dbReference>
<evidence type="ECO:0000259" key="10">
    <source>
        <dbReference type="Pfam" id="PF26217"/>
    </source>
</evidence>
<evidence type="ECO:0000256" key="6">
    <source>
        <dbReference type="SAM" id="MobiDB-lite"/>
    </source>
</evidence>
<dbReference type="GO" id="GO:0043139">
    <property type="term" value="F:5'-3' DNA helicase activity"/>
    <property type="evidence" value="ECO:0007669"/>
    <property type="project" value="TreeGrafter"/>
</dbReference>
<feature type="domain" description="GDPGP1-like N-terminal" evidence="10">
    <location>
        <begin position="837"/>
        <end position="920"/>
    </location>
</feature>
<dbReference type="InterPro" id="IPR058866">
    <property type="entry name" value="GDPGP1_N"/>
</dbReference>
<feature type="domain" description="GDPGP1-like N-terminal" evidence="10">
    <location>
        <begin position="931"/>
        <end position="979"/>
    </location>
</feature>
<dbReference type="InterPro" id="IPR041677">
    <property type="entry name" value="DNA2/NAM7_AAA_11"/>
</dbReference>
<dbReference type="InterPro" id="IPR041679">
    <property type="entry name" value="DNA2/NAM7-like_C"/>
</dbReference>
<reference evidence="12" key="1">
    <citation type="submission" date="2022-11" db="UniProtKB">
        <authorList>
            <consortium name="WormBaseParasite"/>
        </authorList>
    </citation>
    <scope>IDENTIFICATION</scope>
</reference>
<keyword evidence="2" id="KW-0547">Nucleotide-binding</keyword>
<dbReference type="Pfam" id="PF26217">
    <property type="entry name" value="GDPGP1_N"/>
    <property type="match status" value="2"/>
</dbReference>
<dbReference type="CDD" id="cd18808">
    <property type="entry name" value="SF1_C_Upf1"/>
    <property type="match status" value="1"/>
</dbReference>
<dbReference type="InterPro" id="IPR050534">
    <property type="entry name" value="Coronavir_polyprotein_1ab"/>
</dbReference>
<keyword evidence="4" id="KW-0347">Helicase</keyword>
<accession>A0A915CPU1</accession>
<dbReference type="InterPro" id="IPR027417">
    <property type="entry name" value="P-loop_NTPase"/>
</dbReference>
<evidence type="ECO:0000256" key="1">
    <source>
        <dbReference type="ARBA" id="ARBA00007913"/>
    </source>
</evidence>
<organism evidence="11 12">
    <name type="scientific">Ditylenchus dipsaci</name>
    <dbReference type="NCBI Taxonomy" id="166011"/>
    <lineage>
        <taxon>Eukaryota</taxon>
        <taxon>Metazoa</taxon>
        <taxon>Ecdysozoa</taxon>
        <taxon>Nematoda</taxon>
        <taxon>Chromadorea</taxon>
        <taxon>Rhabditida</taxon>
        <taxon>Tylenchina</taxon>
        <taxon>Tylenchomorpha</taxon>
        <taxon>Sphaerularioidea</taxon>
        <taxon>Anguinidae</taxon>
        <taxon>Anguininae</taxon>
        <taxon>Ditylenchus</taxon>
    </lineage>
</organism>
<evidence type="ECO:0000256" key="2">
    <source>
        <dbReference type="ARBA" id="ARBA00022741"/>
    </source>
</evidence>
<dbReference type="Pfam" id="PF13086">
    <property type="entry name" value="AAA_11"/>
    <property type="match status" value="1"/>
</dbReference>
<feature type="domain" description="DNA2/NAM7 helicase helicase" evidence="7">
    <location>
        <begin position="377"/>
        <end position="495"/>
    </location>
</feature>
<feature type="domain" description="GDPGP1-like C-terminal" evidence="9">
    <location>
        <begin position="996"/>
        <end position="1138"/>
    </location>
</feature>
<dbReference type="PANTHER" id="PTHR43788">
    <property type="entry name" value="DNA2/NAM7 HELICASE FAMILY MEMBER"/>
    <property type="match status" value="1"/>
</dbReference>
<dbReference type="PANTHER" id="PTHR43788:SF16">
    <property type="entry name" value="HELICASE WITH ZINC FINGER 2"/>
    <property type="match status" value="1"/>
</dbReference>
<keyword evidence="11" id="KW-1185">Reference proteome</keyword>
<comment type="similarity">
    <text evidence="1">Belongs to the DNA2/NAM7 helicase family.</text>
</comment>
<evidence type="ECO:0000313" key="11">
    <source>
        <dbReference type="Proteomes" id="UP000887574"/>
    </source>
</evidence>
<keyword evidence="5" id="KW-0067">ATP-binding</keyword>
<feature type="domain" description="DNA2/NAM7 helicase-like C-terminal" evidence="8">
    <location>
        <begin position="502"/>
        <end position="703"/>
    </location>
</feature>
<dbReference type="Gene3D" id="3.40.50.300">
    <property type="entry name" value="P-loop containing nucleotide triphosphate hydrolases"/>
    <property type="match status" value="2"/>
</dbReference>
<evidence type="ECO:0000256" key="4">
    <source>
        <dbReference type="ARBA" id="ARBA00022806"/>
    </source>
</evidence>
<dbReference type="Proteomes" id="UP000887574">
    <property type="component" value="Unplaced"/>
</dbReference>
<dbReference type="SUPFAM" id="SSF52540">
    <property type="entry name" value="P-loop containing nucleoside triphosphate hydrolases"/>
    <property type="match status" value="1"/>
</dbReference>
<dbReference type="WBParaSite" id="jg10835">
    <property type="protein sequence ID" value="jg10835"/>
    <property type="gene ID" value="jg10835"/>
</dbReference>
<sequence>MYCKTSASGVIFTSVGKKRHLCRCALELSRFSLCYKSTKTSNTRVEAKKTDATVKLDVYKKEKIDKILKDSLARVKKPTVRFVPEKKTLREKEIHTFAPEFEAKMRDWKKLLTLELEAEKDKVKSMDGVRILSKAQFTFKSCYYSIAGRMLELKFSSKLSNDDFLKISSFCRKGMPLQLFVNQKEAAEQTTSNDPVQLPEDSPQPIETVAMDITKDIMCVKLKDDKFRLDDDQKKFAFFKLNMSDDKMPLKNLRDLISNRKAWLDYPGYKLLLYAYRAKQLPIATGCRKHKLPEEFNPEQCEAIMAALNVDRPITAIHGPPGTGKTKVIAEIVAEMVNQKKKVLVCAPSHKAVFNVLKYCYEKGLQNYCKIHGEDKAFTKNINHLVENHLLGQQLNNVYDKMNHSEKDLLDLHKQSKLMQRNIRQSIAEEIRILFCTVASISVRQLFDLGFNPDLVILDEAGQSMECESWPMIFQAQRVVVVGDHNQLPAVVSSEEAKKGGLDVSLIEWISKNFGPDVNFPLSIQHRFNSAIQSWPNKEFYEGRLKAHPSVANICLRDIFEEDTADSLETSEMPLVDDPLVLVDTRHYVRRSVSSPSSYNLGEALICAQHLKALLTRLSPAQLGCITPYLAQMHKIKSFLPPELASQLEISTVDAFQGQEREAIVMSLVRNNREKLLGFLTEFRRLNVAVTRAKRQFLLVGSSRMLRSNAVLNRLLETIQCEGKIISPSEILLPRVSRICLSSIYSLLSAIAPVIIMTSTLTVDNHLKPSNENDQNGEELPWPVNKVHRSLSTVQTPYEIQAYNNNWSKATPFLQYRTSDFVYDLKQCSAERLENGFKHQLLDQWDSAREKKAFNYNLNCLYKLLDGEYDMSLQLNVERGTLRRKPMRFSNIRQPFNHLRWNFTKLKPNEILYMLRCLDKPYTNDKLDLHVMACLPQVLNLTAVRMSVDLMLLVEDETFHLLFNSLLGQASVNHLHIHSLFWPYESNIIYRKKATWFIHTFVFQLLCAGDFDNFILNLTNCANFLTNENVAHNLFMSRAPKLRIADQESDDNTSENNAKFVPVHGEPLYVTAYLYPRRNQTGAKPATSFCPASLELSGLLTAYTYRFFDSATEQTALRVIDEDAVLPEHEFDSLADELADRYEGRVPWKFSDADKQANLLSPTPNTRSSSLVDRRRWSHWSSSASEKLGSAETDSKEAGSRNSIKKWHQKTNESLTSYELDELSDAFHTITSPIPLKHHHSFSSNSSCSGSPVCLNNLSQSKEGFHKSNSLDEEDS</sequence>
<name>A0A915CPU1_9BILA</name>
<evidence type="ECO:0000259" key="9">
    <source>
        <dbReference type="Pfam" id="PF26216"/>
    </source>
</evidence>
<dbReference type="InterPro" id="IPR047187">
    <property type="entry name" value="SF1_C_Upf1"/>
</dbReference>
<evidence type="ECO:0000259" key="7">
    <source>
        <dbReference type="Pfam" id="PF13086"/>
    </source>
</evidence>
<dbReference type="GO" id="GO:0016787">
    <property type="term" value="F:hydrolase activity"/>
    <property type="evidence" value="ECO:0007669"/>
    <property type="project" value="UniProtKB-KW"/>
</dbReference>
<feature type="region of interest" description="Disordered" evidence="6">
    <location>
        <begin position="1188"/>
        <end position="1207"/>
    </location>
</feature>
<evidence type="ECO:0000256" key="5">
    <source>
        <dbReference type="ARBA" id="ARBA00022840"/>
    </source>
</evidence>
<dbReference type="AlphaFoldDB" id="A0A915CPU1"/>
<evidence type="ECO:0000259" key="8">
    <source>
        <dbReference type="Pfam" id="PF13087"/>
    </source>
</evidence>
<protein>
    <submittedName>
        <fullName evidence="12">Helicase ATP-binding domain-containing protein</fullName>
    </submittedName>
</protein>
<evidence type="ECO:0000256" key="3">
    <source>
        <dbReference type="ARBA" id="ARBA00022801"/>
    </source>
</evidence>
<dbReference type="Pfam" id="PF13087">
    <property type="entry name" value="AAA_12"/>
    <property type="match status" value="1"/>
</dbReference>
<dbReference type="Pfam" id="PF26216">
    <property type="entry name" value="GDPGP1_C"/>
    <property type="match status" value="1"/>
</dbReference>
<evidence type="ECO:0000313" key="12">
    <source>
        <dbReference type="WBParaSite" id="jg10835"/>
    </source>
</evidence>
<keyword evidence="3" id="KW-0378">Hydrolase</keyword>
<proteinExistence type="inferred from homology"/>